<sequence>MKKQCAVAITAAFLLAGAALPASAQDETITVEGVIFLDRNGNEAYDAGETVRANGPGVWVTNLDTNEKVAEFRTDANGRYRAVLPKGPRYMVINQDKDGFELPWGARPTDKDLTLDFPLWGRFIDGFSFVDTNGDGVKQAEEKATTGEIKVSGKTQGGAQVDVAATPGADGSFRFELPVGAYTVTAPDLVRQGLALAKPLGANDIDWLTGQAKADQRNTRIDARYFEPKADSAVEDLAVAPAKDTYTVGEQIDVRFKLANKGDVPGGLRFVMFGPDAKLLSHSGNVTGANGDFATVAKVLPGESVTVELKFELTKAGAIEIWPFADPFVGGHKDVDRTNQGTAIKKTVNVVEKSTTTPPTSASPSETTAPTTTTTPAVAKAGNKTGLASTGASPLGFLALGGVLLAAGLSVFFVARRRRS</sequence>
<organism evidence="9 10">
    <name type="scientific">Lentzea atacamensis</name>
    <dbReference type="NCBI Taxonomy" id="531938"/>
    <lineage>
        <taxon>Bacteria</taxon>
        <taxon>Bacillati</taxon>
        <taxon>Actinomycetota</taxon>
        <taxon>Actinomycetes</taxon>
        <taxon>Pseudonocardiales</taxon>
        <taxon>Pseudonocardiaceae</taxon>
        <taxon>Lentzea</taxon>
    </lineage>
</organism>
<dbReference type="EMBL" id="QGHB01000001">
    <property type="protein sequence ID" value="PWK90518.1"/>
    <property type="molecule type" value="Genomic_DNA"/>
</dbReference>
<evidence type="ECO:0000256" key="7">
    <source>
        <dbReference type="SAM" id="SignalP"/>
    </source>
</evidence>
<keyword evidence="2" id="KW-0964">Secreted</keyword>
<gene>
    <name evidence="9" type="ORF">C8D88_101534</name>
</gene>
<evidence type="ECO:0000256" key="6">
    <source>
        <dbReference type="SAM" id="Phobius"/>
    </source>
</evidence>
<feature type="chain" id="PRO_5016301272" evidence="7">
    <location>
        <begin position="25"/>
        <end position="420"/>
    </location>
</feature>
<dbReference type="GO" id="GO:0005975">
    <property type="term" value="P:carbohydrate metabolic process"/>
    <property type="evidence" value="ECO:0007669"/>
    <property type="project" value="UniProtKB-ARBA"/>
</dbReference>
<dbReference type="AlphaFoldDB" id="A0A316IJM0"/>
<dbReference type="Gene3D" id="2.60.40.10">
    <property type="entry name" value="Immunoglobulins"/>
    <property type="match status" value="2"/>
</dbReference>
<keyword evidence="6" id="KW-1133">Transmembrane helix</keyword>
<dbReference type="NCBIfam" id="TIGR01167">
    <property type="entry name" value="LPXTG_anchor"/>
    <property type="match status" value="1"/>
</dbReference>
<accession>A0A316IJM0</accession>
<evidence type="ECO:0000256" key="4">
    <source>
        <dbReference type="ARBA" id="ARBA00023088"/>
    </source>
</evidence>
<reference evidence="9 10" key="1">
    <citation type="submission" date="2018-05" db="EMBL/GenBank/DDBJ databases">
        <title>Genomic Encyclopedia of Type Strains, Phase IV (KMG-IV): sequencing the most valuable type-strain genomes for metagenomic binning, comparative biology and taxonomic classification.</title>
        <authorList>
            <person name="Goeker M."/>
        </authorList>
    </citation>
    <scope>NUCLEOTIDE SEQUENCE [LARGE SCALE GENOMIC DNA]</scope>
    <source>
        <strain evidence="9 10">DSM 45480</strain>
    </source>
</reference>
<feature type="region of interest" description="Disordered" evidence="5">
    <location>
        <begin position="350"/>
        <end position="380"/>
    </location>
</feature>
<keyword evidence="1" id="KW-0134">Cell wall</keyword>
<evidence type="ECO:0000256" key="3">
    <source>
        <dbReference type="ARBA" id="ARBA00022729"/>
    </source>
</evidence>
<dbReference type="InterPro" id="IPR013783">
    <property type="entry name" value="Ig-like_fold"/>
</dbReference>
<feature type="signal peptide" evidence="7">
    <location>
        <begin position="1"/>
        <end position="24"/>
    </location>
</feature>
<evidence type="ECO:0000256" key="1">
    <source>
        <dbReference type="ARBA" id="ARBA00022512"/>
    </source>
</evidence>
<dbReference type="Proteomes" id="UP000246005">
    <property type="component" value="Unassembled WGS sequence"/>
</dbReference>
<keyword evidence="4" id="KW-0572">Peptidoglycan-anchor</keyword>
<comment type="caution">
    <text evidence="9">The sequence shown here is derived from an EMBL/GenBank/DDBJ whole genome shotgun (WGS) entry which is preliminary data.</text>
</comment>
<keyword evidence="6" id="KW-0812">Transmembrane</keyword>
<evidence type="ECO:0000256" key="2">
    <source>
        <dbReference type="ARBA" id="ARBA00022525"/>
    </source>
</evidence>
<proteinExistence type="predicted"/>
<dbReference type="InterPro" id="IPR019931">
    <property type="entry name" value="LPXTG_anchor"/>
</dbReference>
<evidence type="ECO:0000313" key="9">
    <source>
        <dbReference type="EMBL" id="PWK90518.1"/>
    </source>
</evidence>
<evidence type="ECO:0000259" key="8">
    <source>
        <dbReference type="PROSITE" id="PS50847"/>
    </source>
</evidence>
<feature type="domain" description="Gram-positive cocci surface proteins LPxTG" evidence="8">
    <location>
        <begin position="387"/>
        <end position="420"/>
    </location>
</feature>
<protein>
    <submittedName>
        <fullName evidence="9">LPXTG-motif cell wall-anchored protein</fullName>
    </submittedName>
</protein>
<feature type="transmembrane region" description="Helical" evidence="6">
    <location>
        <begin position="395"/>
        <end position="415"/>
    </location>
</feature>
<keyword evidence="3 7" id="KW-0732">Signal</keyword>
<keyword evidence="6" id="KW-0472">Membrane</keyword>
<evidence type="ECO:0000313" key="10">
    <source>
        <dbReference type="Proteomes" id="UP000246005"/>
    </source>
</evidence>
<dbReference type="PROSITE" id="PS50847">
    <property type="entry name" value="GRAM_POS_ANCHORING"/>
    <property type="match status" value="1"/>
</dbReference>
<name>A0A316IJM0_9PSEU</name>
<dbReference type="SUPFAM" id="SSF117074">
    <property type="entry name" value="Hypothetical protein PA1324"/>
    <property type="match status" value="2"/>
</dbReference>
<dbReference type="RefSeq" id="WP_109629649.1">
    <property type="nucleotide sequence ID" value="NZ_QGHB01000001.1"/>
</dbReference>
<evidence type="ECO:0000256" key="5">
    <source>
        <dbReference type="SAM" id="MobiDB-lite"/>
    </source>
</evidence>
<feature type="compositionally biased region" description="Low complexity" evidence="5">
    <location>
        <begin position="354"/>
        <end position="377"/>
    </location>
</feature>